<dbReference type="CDD" id="cd01670">
    <property type="entry name" value="Death"/>
    <property type="match status" value="1"/>
</dbReference>
<dbReference type="Pfam" id="PF00531">
    <property type="entry name" value="Death"/>
    <property type="match status" value="1"/>
</dbReference>
<proteinExistence type="predicted"/>
<dbReference type="Proteomes" id="UP001174909">
    <property type="component" value="Unassembled WGS sequence"/>
</dbReference>
<comment type="caution">
    <text evidence="2">The sequence shown here is derived from an EMBL/GenBank/DDBJ whole genome shotgun (WGS) entry which is preliminary data.</text>
</comment>
<dbReference type="Gene3D" id="1.10.533.10">
    <property type="entry name" value="Death Domain, Fas"/>
    <property type="match status" value="1"/>
</dbReference>
<protein>
    <recommendedName>
        <fullName evidence="1">Death domain-containing protein</fullName>
    </recommendedName>
</protein>
<reference evidence="2" key="1">
    <citation type="submission" date="2023-03" db="EMBL/GenBank/DDBJ databases">
        <authorList>
            <person name="Steffen K."/>
            <person name="Cardenas P."/>
        </authorList>
    </citation>
    <scope>NUCLEOTIDE SEQUENCE</scope>
</reference>
<gene>
    <name evidence="2" type="ORF">GBAR_LOCUS29327</name>
</gene>
<keyword evidence="3" id="KW-1185">Reference proteome</keyword>
<evidence type="ECO:0000313" key="3">
    <source>
        <dbReference type="Proteomes" id="UP001174909"/>
    </source>
</evidence>
<sequence length="317" mass="36405">MPIEGGQFDVDSSYGKIQLSHFCRFGIAKWFSRNRDIMYVTSLFARSNEGPLTHYMDVVVTRDLEEHLNQLKSGKYNKESGWIANDQFSVKINGTLTVKCDSGQDLDKWMITDLRKKAKITQRLVDAYRPGRCIPCLPIKATWESREPPKMTKNLSMTLSGAVDPVGEEVNFIFECVPYIYTKRSSVTSDTSTPCSSIGRPLSRVECPSNYPIFDKEVILRKLTCMRFVDEYGRERELRVKDELGAGWRDLASQLEFTAARIEVLSHSHTPVHDMISTWLQKDEKRSWRRFIEKLSDAGLKSLATDLRYALMHLVDI</sequence>
<organism evidence="2 3">
    <name type="scientific">Geodia barretti</name>
    <name type="common">Barrett's horny sponge</name>
    <dbReference type="NCBI Taxonomy" id="519541"/>
    <lineage>
        <taxon>Eukaryota</taxon>
        <taxon>Metazoa</taxon>
        <taxon>Porifera</taxon>
        <taxon>Demospongiae</taxon>
        <taxon>Heteroscleromorpha</taxon>
        <taxon>Tetractinellida</taxon>
        <taxon>Astrophorina</taxon>
        <taxon>Geodiidae</taxon>
        <taxon>Geodia</taxon>
    </lineage>
</organism>
<feature type="domain" description="Death" evidence="1">
    <location>
        <begin position="240"/>
        <end position="311"/>
    </location>
</feature>
<dbReference type="EMBL" id="CASHTH010004111">
    <property type="protein sequence ID" value="CAI8053648.1"/>
    <property type="molecule type" value="Genomic_DNA"/>
</dbReference>
<dbReference type="PROSITE" id="PS50017">
    <property type="entry name" value="DEATH_DOMAIN"/>
    <property type="match status" value="1"/>
</dbReference>
<dbReference type="InterPro" id="IPR011029">
    <property type="entry name" value="DEATH-like_dom_sf"/>
</dbReference>
<dbReference type="SUPFAM" id="SSF47986">
    <property type="entry name" value="DEATH domain"/>
    <property type="match status" value="1"/>
</dbReference>
<dbReference type="AlphaFoldDB" id="A0AA35XCH0"/>
<evidence type="ECO:0000259" key="1">
    <source>
        <dbReference type="PROSITE" id="PS50017"/>
    </source>
</evidence>
<accession>A0AA35XCH0</accession>
<evidence type="ECO:0000313" key="2">
    <source>
        <dbReference type="EMBL" id="CAI8053648.1"/>
    </source>
</evidence>
<dbReference type="GO" id="GO:0007165">
    <property type="term" value="P:signal transduction"/>
    <property type="evidence" value="ECO:0007669"/>
    <property type="project" value="InterPro"/>
</dbReference>
<name>A0AA35XCH0_GEOBA</name>
<dbReference type="InterPro" id="IPR000488">
    <property type="entry name" value="Death_dom"/>
</dbReference>